<keyword evidence="3" id="KW-1185">Reference proteome</keyword>
<dbReference type="OrthoDB" id="10369796at2759"/>
<evidence type="ECO:0008006" key="4">
    <source>
        <dbReference type="Google" id="ProtNLM"/>
    </source>
</evidence>
<evidence type="ECO:0000313" key="3">
    <source>
        <dbReference type="Proteomes" id="UP000193642"/>
    </source>
</evidence>
<accession>A0A1Y2BW08</accession>
<protein>
    <recommendedName>
        <fullName evidence="4">Extracellular membrane protein CFEM domain-containing protein</fullName>
    </recommendedName>
</protein>
<comment type="caution">
    <text evidence="2">The sequence shown here is derived from an EMBL/GenBank/DDBJ whole genome shotgun (WGS) entry which is preliminary data.</text>
</comment>
<feature type="chain" id="PRO_5012485948" description="Extracellular membrane protein CFEM domain-containing protein" evidence="1">
    <location>
        <begin position="22"/>
        <end position="136"/>
    </location>
</feature>
<sequence>MLLFSHQLLTAYIAVLVLVNAAPGGFFDNILNSLSSPCMTTCLKQLPNVISNVASSGSISSGICSDMGAIKACNQTCANSTLFDLLVTECASVNAQNVPAVTQVVIPGGVPAGPFNSAAMTSTTLLSALFTLFYLL</sequence>
<reference evidence="2 3" key="1">
    <citation type="submission" date="2016-07" db="EMBL/GenBank/DDBJ databases">
        <title>Pervasive Adenine N6-methylation of Active Genes in Fungi.</title>
        <authorList>
            <consortium name="DOE Joint Genome Institute"/>
            <person name="Mondo S.J."/>
            <person name="Dannebaum R.O."/>
            <person name="Kuo R.C."/>
            <person name="Labutti K."/>
            <person name="Haridas S."/>
            <person name="Kuo A."/>
            <person name="Salamov A."/>
            <person name="Ahrendt S.R."/>
            <person name="Lipzen A."/>
            <person name="Sullivan W."/>
            <person name="Andreopoulos W.B."/>
            <person name="Clum A."/>
            <person name="Lindquist E."/>
            <person name="Daum C."/>
            <person name="Ramamoorthy G.K."/>
            <person name="Gryganskyi A."/>
            <person name="Culley D."/>
            <person name="Magnuson J.K."/>
            <person name="James T.Y."/>
            <person name="O'Malley M.A."/>
            <person name="Stajich J.E."/>
            <person name="Spatafora J.W."/>
            <person name="Visel A."/>
            <person name="Grigoriev I.V."/>
        </authorList>
    </citation>
    <scope>NUCLEOTIDE SEQUENCE [LARGE SCALE GENOMIC DNA]</scope>
    <source>
        <strain evidence="2 3">JEL800</strain>
    </source>
</reference>
<dbReference type="EMBL" id="MCGO01000042">
    <property type="protein sequence ID" value="ORY38837.1"/>
    <property type="molecule type" value="Genomic_DNA"/>
</dbReference>
<dbReference type="Proteomes" id="UP000193642">
    <property type="component" value="Unassembled WGS sequence"/>
</dbReference>
<evidence type="ECO:0000256" key="1">
    <source>
        <dbReference type="SAM" id="SignalP"/>
    </source>
</evidence>
<gene>
    <name evidence="2" type="ORF">BCR33DRAFT_720504</name>
</gene>
<feature type="signal peptide" evidence="1">
    <location>
        <begin position="1"/>
        <end position="21"/>
    </location>
</feature>
<keyword evidence="1" id="KW-0732">Signal</keyword>
<organism evidence="2 3">
    <name type="scientific">Rhizoclosmatium globosum</name>
    <dbReference type="NCBI Taxonomy" id="329046"/>
    <lineage>
        <taxon>Eukaryota</taxon>
        <taxon>Fungi</taxon>
        <taxon>Fungi incertae sedis</taxon>
        <taxon>Chytridiomycota</taxon>
        <taxon>Chytridiomycota incertae sedis</taxon>
        <taxon>Chytridiomycetes</taxon>
        <taxon>Chytridiales</taxon>
        <taxon>Chytriomycetaceae</taxon>
        <taxon>Rhizoclosmatium</taxon>
    </lineage>
</organism>
<dbReference type="AlphaFoldDB" id="A0A1Y2BW08"/>
<proteinExistence type="predicted"/>
<evidence type="ECO:0000313" key="2">
    <source>
        <dbReference type="EMBL" id="ORY38837.1"/>
    </source>
</evidence>
<name>A0A1Y2BW08_9FUNG</name>